<feature type="domain" description="Histidine kinase" evidence="14">
    <location>
        <begin position="485"/>
        <end position="719"/>
    </location>
</feature>
<dbReference type="Pfam" id="PF13188">
    <property type="entry name" value="PAS_8"/>
    <property type="match status" value="1"/>
</dbReference>
<dbReference type="Gene3D" id="1.20.120.160">
    <property type="entry name" value="HPT domain"/>
    <property type="match status" value="1"/>
</dbReference>
<dbReference type="Gene3D" id="1.10.287.130">
    <property type="match status" value="1"/>
</dbReference>
<comment type="caution">
    <text evidence="18">The sequence shown here is derived from an EMBL/GenBank/DDBJ whole genome shotgun (WGS) entry which is preliminary data.</text>
</comment>
<name>A0A7W6RCP6_9PROT</name>
<evidence type="ECO:0000256" key="11">
    <source>
        <dbReference type="PROSITE-ProRule" id="PRU00110"/>
    </source>
</evidence>
<gene>
    <name evidence="18" type="ORF">GGD89_001722</name>
</gene>
<feature type="domain" description="PAS" evidence="16">
    <location>
        <begin position="38"/>
        <end position="75"/>
    </location>
</feature>
<evidence type="ECO:0000256" key="7">
    <source>
        <dbReference type="ARBA" id="ARBA00022840"/>
    </source>
</evidence>
<dbReference type="AlphaFoldDB" id="A0A7W6RCP6"/>
<dbReference type="SUPFAM" id="SSF47384">
    <property type="entry name" value="Homodimeric domain of signal transducing histidine kinase"/>
    <property type="match status" value="1"/>
</dbReference>
<dbReference type="Pfam" id="PF02518">
    <property type="entry name" value="HATPase_c"/>
    <property type="match status" value="1"/>
</dbReference>
<dbReference type="InterPro" id="IPR035965">
    <property type="entry name" value="PAS-like_dom_sf"/>
</dbReference>
<feature type="region of interest" description="Disordered" evidence="13">
    <location>
        <begin position="1"/>
        <end position="21"/>
    </location>
</feature>
<dbReference type="PROSITE" id="PS50109">
    <property type="entry name" value="HIS_KIN"/>
    <property type="match status" value="1"/>
</dbReference>
<dbReference type="Gene3D" id="3.30.565.10">
    <property type="entry name" value="Histidine kinase-like ATPase, C-terminal domain"/>
    <property type="match status" value="1"/>
</dbReference>
<comment type="subunit">
    <text evidence="9">At low DSF concentrations, interacts with RpfF.</text>
</comment>
<evidence type="ECO:0000256" key="3">
    <source>
        <dbReference type="ARBA" id="ARBA00022553"/>
    </source>
</evidence>
<dbReference type="InterPro" id="IPR036097">
    <property type="entry name" value="HisK_dim/P_sf"/>
</dbReference>
<dbReference type="InterPro" id="IPR003594">
    <property type="entry name" value="HATPase_dom"/>
</dbReference>
<dbReference type="GO" id="GO:0005886">
    <property type="term" value="C:plasma membrane"/>
    <property type="evidence" value="ECO:0007669"/>
    <property type="project" value="UniProtKB-SubCell"/>
</dbReference>
<feature type="domain" description="Response regulatory" evidence="15">
    <location>
        <begin position="896"/>
        <end position="1014"/>
    </location>
</feature>
<dbReference type="SUPFAM" id="SSF52172">
    <property type="entry name" value="CheY-like"/>
    <property type="match status" value="2"/>
</dbReference>
<dbReference type="GO" id="GO:0000155">
    <property type="term" value="F:phosphorelay sensor kinase activity"/>
    <property type="evidence" value="ECO:0007669"/>
    <property type="project" value="InterPro"/>
</dbReference>
<evidence type="ECO:0000256" key="4">
    <source>
        <dbReference type="ARBA" id="ARBA00022679"/>
    </source>
</evidence>
<feature type="region of interest" description="Disordered" evidence="13">
    <location>
        <begin position="1069"/>
        <end position="1089"/>
    </location>
</feature>
<dbReference type="SUPFAM" id="SSF55785">
    <property type="entry name" value="PYP-like sensor domain (PAS domain)"/>
    <property type="match status" value="3"/>
</dbReference>
<evidence type="ECO:0000256" key="10">
    <source>
        <dbReference type="ARBA" id="ARBA00068150"/>
    </source>
</evidence>
<dbReference type="FunFam" id="3.30.565.10:FF:000010">
    <property type="entry name" value="Sensor histidine kinase RcsC"/>
    <property type="match status" value="1"/>
</dbReference>
<dbReference type="InterPro" id="IPR011006">
    <property type="entry name" value="CheY-like_superfamily"/>
</dbReference>
<dbReference type="PROSITE" id="PS50894">
    <property type="entry name" value="HPT"/>
    <property type="match status" value="1"/>
</dbReference>
<feature type="domain" description="Response regulatory" evidence="15">
    <location>
        <begin position="735"/>
        <end position="856"/>
    </location>
</feature>
<dbReference type="SUPFAM" id="SSF47226">
    <property type="entry name" value="Histidine-containing phosphotransfer domain, HPT domain"/>
    <property type="match status" value="1"/>
</dbReference>
<dbReference type="InterPro" id="IPR005467">
    <property type="entry name" value="His_kinase_dom"/>
</dbReference>
<dbReference type="Gene3D" id="3.40.50.2300">
    <property type="match status" value="2"/>
</dbReference>
<dbReference type="Pfam" id="PF00072">
    <property type="entry name" value="Response_reg"/>
    <property type="match status" value="1"/>
</dbReference>
<feature type="domain" description="HPt" evidence="17">
    <location>
        <begin position="1107"/>
        <end position="1200"/>
    </location>
</feature>
<dbReference type="Pfam" id="PF00512">
    <property type="entry name" value="HisKA"/>
    <property type="match status" value="1"/>
</dbReference>
<dbReference type="SMART" id="SM00091">
    <property type="entry name" value="PAS"/>
    <property type="match status" value="3"/>
</dbReference>
<evidence type="ECO:0000256" key="5">
    <source>
        <dbReference type="ARBA" id="ARBA00022741"/>
    </source>
</evidence>
<feature type="modified residue" description="Phosphohistidine" evidence="11">
    <location>
        <position position="1146"/>
    </location>
</feature>
<evidence type="ECO:0000259" key="14">
    <source>
        <dbReference type="PROSITE" id="PS50109"/>
    </source>
</evidence>
<dbReference type="Pfam" id="PF08448">
    <property type="entry name" value="PAS_4"/>
    <property type="match status" value="1"/>
</dbReference>
<dbReference type="PANTHER" id="PTHR45339:SF5">
    <property type="entry name" value="HISTIDINE KINASE"/>
    <property type="match status" value="1"/>
</dbReference>
<evidence type="ECO:0000259" key="16">
    <source>
        <dbReference type="PROSITE" id="PS50112"/>
    </source>
</evidence>
<evidence type="ECO:0000256" key="1">
    <source>
        <dbReference type="ARBA" id="ARBA00000085"/>
    </source>
</evidence>
<dbReference type="EMBL" id="JACIGK010000010">
    <property type="protein sequence ID" value="MBB4266096.1"/>
    <property type="molecule type" value="Genomic_DNA"/>
</dbReference>
<feature type="region of interest" description="Disordered" evidence="13">
    <location>
        <begin position="622"/>
        <end position="641"/>
    </location>
</feature>
<dbReference type="InterPro" id="IPR003661">
    <property type="entry name" value="HisK_dim/P_dom"/>
</dbReference>
<keyword evidence="8" id="KW-0902">Two-component regulatory system</keyword>
<dbReference type="InterPro" id="IPR013656">
    <property type="entry name" value="PAS_4"/>
</dbReference>
<evidence type="ECO:0000256" key="9">
    <source>
        <dbReference type="ARBA" id="ARBA00064003"/>
    </source>
</evidence>
<keyword evidence="7" id="KW-0067">ATP-binding</keyword>
<evidence type="ECO:0000313" key="18">
    <source>
        <dbReference type="EMBL" id="MBB4266096.1"/>
    </source>
</evidence>
<keyword evidence="4" id="KW-0808">Transferase</keyword>
<comment type="caution">
    <text evidence="12">Lacks conserved residue(s) required for the propagation of feature annotation.</text>
</comment>
<dbReference type="SMART" id="SM00387">
    <property type="entry name" value="HATPase_c"/>
    <property type="match status" value="1"/>
</dbReference>
<dbReference type="NCBIfam" id="TIGR00229">
    <property type="entry name" value="sensory_box"/>
    <property type="match status" value="2"/>
</dbReference>
<evidence type="ECO:0000256" key="8">
    <source>
        <dbReference type="ARBA" id="ARBA00023012"/>
    </source>
</evidence>
<dbReference type="GO" id="GO:0005524">
    <property type="term" value="F:ATP binding"/>
    <property type="evidence" value="ECO:0007669"/>
    <property type="project" value="UniProtKB-KW"/>
</dbReference>
<reference evidence="18 19" key="1">
    <citation type="submission" date="2020-08" db="EMBL/GenBank/DDBJ databases">
        <title>Genome sequencing of Purple Non-Sulfur Bacteria from various extreme environments.</title>
        <authorList>
            <person name="Mayer M."/>
        </authorList>
    </citation>
    <scope>NUCLEOTIDE SEQUENCE [LARGE SCALE GENOMIC DNA]</scope>
    <source>
        <strain evidence="18 19">JA131</strain>
    </source>
</reference>
<protein>
    <recommendedName>
        <fullName evidence="10">Sensory/regulatory protein RpfC</fullName>
        <ecNumber evidence="2">2.7.13.3</ecNumber>
    </recommendedName>
</protein>
<evidence type="ECO:0000256" key="13">
    <source>
        <dbReference type="SAM" id="MobiDB-lite"/>
    </source>
</evidence>
<accession>A0A7W6RCP6</accession>
<evidence type="ECO:0000259" key="17">
    <source>
        <dbReference type="PROSITE" id="PS50894"/>
    </source>
</evidence>
<dbReference type="EC" id="2.7.13.3" evidence="2"/>
<dbReference type="InterPro" id="IPR000014">
    <property type="entry name" value="PAS"/>
</dbReference>
<dbReference type="PROSITE" id="PS50112">
    <property type="entry name" value="PAS"/>
    <property type="match status" value="2"/>
</dbReference>
<evidence type="ECO:0000256" key="2">
    <source>
        <dbReference type="ARBA" id="ARBA00012438"/>
    </source>
</evidence>
<proteinExistence type="predicted"/>
<dbReference type="InterPro" id="IPR008207">
    <property type="entry name" value="Sig_transdc_His_kin_Hpt_dom"/>
</dbReference>
<dbReference type="Gene3D" id="3.30.450.20">
    <property type="entry name" value="PAS domain"/>
    <property type="match status" value="3"/>
</dbReference>
<keyword evidence="19" id="KW-1185">Reference proteome</keyword>
<sequence length="1200" mass="128925">MTGATGGRAATDSAGVGPAGPAGEAAVGDVLDPGVAVQLLDHLGDAVLVHDRQGRLVAVNEAACETLGHDRASLLRLGVGDIETTAAAAEVAALCDRARGATRPLAHVGVYRHRDGSLVPVDMRTTHMARDGEDLFVTVARDVSDRHRAEAVRREGEERLRAVIEHSPFGVAVIGPDGRPVLVNRRLAALLGRDHADLGTLDFATLYTDPEDLTRLRELFAVRGAVREREVRLRVRDAREGETNRWFLVSWQATKVEERPAVVGWYQDIHHRHQASAEMDDLHAELQFRIEERTRDLGVEITERRYAEAALKEANQFLEQKVEERTKGLRREVEQRRRAEAARERTEMELLEIIEGAPMAVGIADMEGRFLFWNPLFYRLGRQQQEAGGKISFGLEFKDPDLLPALRARLVAGEPVENVEAPLLVGAGDPHWVMLSMRRLTFEGQAALLTWVYDVTDMKQQAEALDEARQAAEQSARAKSAFLAAMSHEIRTPMNGVITMVDLLGQTALDPGQRHMLDVATDSAHALLTIIDEVLDFSKIEAGRVTLETVDLSLSQVIEGVSDLLAPRAEKKGLDVLYQGAPDLPDHVAGDVSRLRQVLVNLLGNAIKFTESGHVILALSRTDPEPEPETDPAGPPGAEDPVWVRCAVTDTGIGLSDAQIGHLFTPFSQADGTTQRRFGGTGLGLSICRSLVEMMGGRIGVDSTPGEGSVFWFEVPLARRPERRDRTPPPLTGARILVAGDGAVARAHLTEILTWAGATVIPAADGDAVKAAMMHALVAETPLDAVILGRHIDHGPGMRLVDDVRRIGGSRPPRVLVLVPRGNAETSRAAERAEVAAVIGWPVHRWETALAVSVALGRTPPDAFSPWARRQSDRRRSVVGHYLAPDRAEAEQAGCVVLVAEDNATNQTVIRMLLDRLGLVADLAGDGVEALDLYHRRRYGLVLTDCHMPDMDGYGLTERIRALEAGGGTRVPIVALTADAIAGTARLCLDRGMDDYLTKPVAIADLEAAVARWLPQAMTARRVRPPGAIVGSGPVTPSGDAPVPAVDPEPPVSAVSGAVLGPVPWAAPKGPVEDDASVTPAGGHDDGGATIPPVLDTTYMRELVGDDAALLHGLLEQFLETTDADLVGLNTLLDEGRAEDARKLAHGIAGAARSAGAMRLAALVGEIETALLVDDVAAARRVQGALRPSFDAVAAAARPR</sequence>
<evidence type="ECO:0000313" key="19">
    <source>
        <dbReference type="Proteomes" id="UP000554286"/>
    </source>
</evidence>
<feature type="domain" description="PAS" evidence="16">
    <location>
        <begin position="156"/>
        <end position="229"/>
    </location>
</feature>
<dbReference type="RefSeq" id="WP_184044134.1">
    <property type="nucleotide sequence ID" value="NZ_JACIGK010000010.1"/>
</dbReference>
<dbReference type="InterPro" id="IPR001789">
    <property type="entry name" value="Sig_transdc_resp-reg_receiver"/>
</dbReference>
<dbReference type="InterPro" id="IPR036641">
    <property type="entry name" value="HPT_dom_sf"/>
</dbReference>
<dbReference type="CDD" id="cd00130">
    <property type="entry name" value="PAS"/>
    <property type="match status" value="2"/>
</dbReference>
<dbReference type="CDD" id="cd17546">
    <property type="entry name" value="REC_hyHK_CKI1_RcsC-like"/>
    <property type="match status" value="1"/>
</dbReference>
<feature type="modified residue" description="4-aspartylphosphate" evidence="12">
    <location>
        <position position="945"/>
    </location>
</feature>
<dbReference type="CDD" id="cd16922">
    <property type="entry name" value="HATPase_EvgS-ArcB-TorS-like"/>
    <property type="match status" value="1"/>
</dbReference>
<dbReference type="PANTHER" id="PTHR45339">
    <property type="entry name" value="HYBRID SIGNAL TRANSDUCTION HISTIDINE KINASE J"/>
    <property type="match status" value="1"/>
</dbReference>
<keyword evidence="5" id="KW-0547">Nucleotide-binding</keyword>
<dbReference type="SUPFAM" id="SSF55874">
    <property type="entry name" value="ATPase domain of HSP90 chaperone/DNA topoisomerase II/histidine kinase"/>
    <property type="match status" value="1"/>
</dbReference>
<dbReference type="Proteomes" id="UP000554286">
    <property type="component" value="Unassembled WGS sequence"/>
</dbReference>
<dbReference type="FunFam" id="1.10.287.130:FF:000002">
    <property type="entry name" value="Two-component osmosensing histidine kinase"/>
    <property type="match status" value="1"/>
</dbReference>
<dbReference type="CDD" id="cd00088">
    <property type="entry name" value="HPT"/>
    <property type="match status" value="1"/>
</dbReference>
<dbReference type="PRINTS" id="PR00344">
    <property type="entry name" value="BCTRLSENSOR"/>
</dbReference>
<dbReference type="Pfam" id="PF01627">
    <property type="entry name" value="Hpt"/>
    <property type="match status" value="1"/>
</dbReference>
<dbReference type="SMART" id="SM00448">
    <property type="entry name" value="REC"/>
    <property type="match status" value="1"/>
</dbReference>
<keyword evidence="6" id="KW-0418">Kinase</keyword>
<comment type="catalytic activity">
    <reaction evidence="1">
        <text>ATP + protein L-histidine = ADP + protein N-phospho-L-histidine.</text>
        <dbReference type="EC" id="2.7.13.3"/>
    </reaction>
</comment>
<organism evidence="18 19">
    <name type="scientific">Roseospira visakhapatnamensis</name>
    <dbReference type="NCBI Taxonomy" id="390880"/>
    <lineage>
        <taxon>Bacteria</taxon>
        <taxon>Pseudomonadati</taxon>
        <taxon>Pseudomonadota</taxon>
        <taxon>Alphaproteobacteria</taxon>
        <taxon>Rhodospirillales</taxon>
        <taxon>Rhodospirillaceae</taxon>
        <taxon>Roseospira</taxon>
    </lineage>
</organism>
<dbReference type="InterPro" id="IPR036890">
    <property type="entry name" value="HATPase_C_sf"/>
</dbReference>
<dbReference type="CDD" id="cd00082">
    <property type="entry name" value="HisKA"/>
    <property type="match status" value="1"/>
</dbReference>
<dbReference type="SMART" id="SM00388">
    <property type="entry name" value="HisKA"/>
    <property type="match status" value="1"/>
</dbReference>
<dbReference type="InterPro" id="IPR004358">
    <property type="entry name" value="Sig_transdc_His_kin-like_C"/>
</dbReference>
<dbReference type="PROSITE" id="PS50110">
    <property type="entry name" value="RESPONSE_REGULATORY"/>
    <property type="match status" value="2"/>
</dbReference>
<keyword evidence="3 12" id="KW-0597">Phosphoprotein</keyword>
<evidence type="ECO:0000259" key="15">
    <source>
        <dbReference type="PROSITE" id="PS50110"/>
    </source>
</evidence>
<evidence type="ECO:0000256" key="6">
    <source>
        <dbReference type="ARBA" id="ARBA00022777"/>
    </source>
</evidence>
<evidence type="ECO:0000256" key="12">
    <source>
        <dbReference type="PROSITE-ProRule" id="PRU00169"/>
    </source>
</evidence>